<evidence type="ECO:0000256" key="1">
    <source>
        <dbReference type="SAM" id="MobiDB-lite"/>
    </source>
</evidence>
<evidence type="ECO:0000313" key="3">
    <source>
        <dbReference type="EMBL" id="KAH6656628.1"/>
    </source>
</evidence>
<keyword evidence="2" id="KW-0812">Transmembrane</keyword>
<dbReference type="RefSeq" id="XP_045960862.1">
    <property type="nucleotide sequence ID" value="XM_046105810.1"/>
</dbReference>
<keyword evidence="4" id="KW-1185">Reference proteome</keyword>
<comment type="caution">
    <text evidence="3">The sequence shown here is derived from an EMBL/GenBank/DDBJ whole genome shotgun (WGS) entry which is preliminary data.</text>
</comment>
<reference evidence="3" key="1">
    <citation type="journal article" date="2021" name="Nat. Commun.">
        <title>Genetic determinants of endophytism in the Arabidopsis root mycobiome.</title>
        <authorList>
            <person name="Mesny F."/>
            <person name="Miyauchi S."/>
            <person name="Thiergart T."/>
            <person name="Pickel B."/>
            <person name="Atanasova L."/>
            <person name="Karlsson M."/>
            <person name="Huettel B."/>
            <person name="Barry K.W."/>
            <person name="Haridas S."/>
            <person name="Chen C."/>
            <person name="Bauer D."/>
            <person name="Andreopoulos W."/>
            <person name="Pangilinan J."/>
            <person name="LaButti K."/>
            <person name="Riley R."/>
            <person name="Lipzen A."/>
            <person name="Clum A."/>
            <person name="Drula E."/>
            <person name="Henrissat B."/>
            <person name="Kohler A."/>
            <person name="Grigoriev I.V."/>
            <person name="Martin F.M."/>
            <person name="Hacquard S."/>
        </authorList>
    </citation>
    <scope>NUCLEOTIDE SEQUENCE</scope>
    <source>
        <strain evidence="3">MPI-SDFR-AT-0073</strain>
    </source>
</reference>
<organism evidence="3 4">
    <name type="scientific">Truncatella angustata</name>
    <dbReference type="NCBI Taxonomy" id="152316"/>
    <lineage>
        <taxon>Eukaryota</taxon>
        <taxon>Fungi</taxon>
        <taxon>Dikarya</taxon>
        <taxon>Ascomycota</taxon>
        <taxon>Pezizomycotina</taxon>
        <taxon>Sordariomycetes</taxon>
        <taxon>Xylariomycetidae</taxon>
        <taxon>Amphisphaeriales</taxon>
        <taxon>Sporocadaceae</taxon>
        <taxon>Truncatella</taxon>
    </lineage>
</organism>
<feature type="compositionally biased region" description="Polar residues" evidence="1">
    <location>
        <begin position="9"/>
        <end position="20"/>
    </location>
</feature>
<dbReference type="EMBL" id="JAGPXC010000002">
    <property type="protein sequence ID" value="KAH6656628.1"/>
    <property type="molecule type" value="Genomic_DNA"/>
</dbReference>
<name>A0A9P8ZZW1_9PEZI</name>
<feature type="transmembrane region" description="Helical" evidence="2">
    <location>
        <begin position="184"/>
        <end position="204"/>
    </location>
</feature>
<protein>
    <submittedName>
        <fullName evidence="3">Uncharacterized protein</fullName>
    </submittedName>
</protein>
<feature type="region of interest" description="Disordered" evidence="1">
    <location>
        <begin position="1"/>
        <end position="29"/>
    </location>
</feature>
<keyword evidence="2" id="KW-1133">Transmembrane helix</keyword>
<dbReference type="Proteomes" id="UP000758603">
    <property type="component" value="Unassembled WGS sequence"/>
</dbReference>
<accession>A0A9P8ZZW1</accession>
<dbReference type="GeneID" id="70134701"/>
<sequence>MRQSDAGRKSQSVTSEQSQDISHKTGLPAVEDGLTRRYRYSSPELHEEVYDTTTHCVVGRRNEFLDDGKRLGKNLAAEPLAGRVTGIQCSVKTRRNTDDQTSKIDEFERQLILRFTHQGSTSAVYLNEDIVRRPADSQITHNAHTYADSYQAISANVPNSFVKVEIIVENIRVSARALAMKCPLLAQLLLTGLTFILMVFVVAFNQYTD</sequence>
<evidence type="ECO:0000313" key="4">
    <source>
        <dbReference type="Proteomes" id="UP000758603"/>
    </source>
</evidence>
<proteinExistence type="predicted"/>
<evidence type="ECO:0000256" key="2">
    <source>
        <dbReference type="SAM" id="Phobius"/>
    </source>
</evidence>
<gene>
    <name evidence="3" type="ORF">BKA67DRAFT_642742</name>
</gene>
<dbReference type="AlphaFoldDB" id="A0A9P8ZZW1"/>
<keyword evidence="2" id="KW-0472">Membrane</keyword>